<reference evidence="2 3" key="1">
    <citation type="submission" date="2013-08" db="EMBL/GenBank/DDBJ databases">
        <title>Genome sequencing of Cellulomonas carbonis T26.</title>
        <authorList>
            <person name="Chen F."/>
            <person name="Li Y."/>
            <person name="Wang G."/>
        </authorList>
    </citation>
    <scope>NUCLEOTIDE SEQUENCE [LARGE SCALE GENOMIC DNA]</scope>
    <source>
        <strain evidence="2 3">T26</strain>
    </source>
</reference>
<keyword evidence="3" id="KW-1185">Reference proteome</keyword>
<dbReference type="RefSeq" id="WP_043604720.1">
    <property type="nucleotide sequence ID" value="NZ_AXCY01000021.1"/>
</dbReference>
<reference evidence="2 3" key="2">
    <citation type="journal article" date="2015" name="Stand. Genomic Sci.">
        <title>Draft genome sequence of Cellulomonas carbonis T26(T) and comparative analysis of six Cellulomonas genomes.</title>
        <authorList>
            <person name="Zhuang W."/>
            <person name="Zhang S."/>
            <person name="Xia X."/>
            <person name="Wang G."/>
        </authorList>
    </citation>
    <scope>NUCLEOTIDE SEQUENCE [LARGE SCALE GENOMIC DNA]</scope>
    <source>
        <strain evidence="2 3">T26</strain>
    </source>
</reference>
<dbReference type="Proteomes" id="UP000029839">
    <property type="component" value="Unassembled WGS sequence"/>
</dbReference>
<proteinExistence type="predicted"/>
<protein>
    <submittedName>
        <fullName evidence="2">Uncharacterized protein</fullName>
    </submittedName>
</protein>
<organism evidence="2 3">
    <name type="scientific">Cellulomonas carbonis T26</name>
    <dbReference type="NCBI Taxonomy" id="947969"/>
    <lineage>
        <taxon>Bacteria</taxon>
        <taxon>Bacillati</taxon>
        <taxon>Actinomycetota</taxon>
        <taxon>Actinomycetes</taxon>
        <taxon>Micrococcales</taxon>
        <taxon>Cellulomonadaceae</taxon>
        <taxon>Cellulomonas</taxon>
    </lineage>
</organism>
<comment type="caution">
    <text evidence="2">The sequence shown here is derived from an EMBL/GenBank/DDBJ whole genome shotgun (WGS) entry which is preliminary data.</text>
</comment>
<feature type="compositionally biased region" description="Polar residues" evidence="1">
    <location>
        <begin position="1"/>
        <end position="17"/>
    </location>
</feature>
<sequence length="111" mass="12120">MNPSAAPQTQPDRSPTASFPHDVVGAVARPWLQLADRLSHDIWMRDALLHTGYAHGFRAVAGLAGIGAGDLATAEIRAADHEGRARTYVELVGWREFTDVVRRLAPDLRPL</sequence>
<evidence type="ECO:0000313" key="3">
    <source>
        <dbReference type="Proteomes" id="UP000029839"/>
    </source>
</evidence>
<feature type="region of interest" description="Disordered" evidence="1">
    <location>
        <begin position="1"/>
        <end position="20"/>
    </location>
</feature>
<evidence type="ECO:0000313" key="2">
    <source>
        <dbReference type="EMBL" id="KGM11455.1"/>
    </source>
</evidence>
<name>A0A0A0BU13_9CELL</name>
<dbReference type="EMBL" id="AXCY01000021">
    <property type="protein sequence ID" value="KGM11455.1"/>
    <property type="molecule type" value="Genomic_DNA"/>
</dbReference>
<dbReference type="AlphaFoldDB" id="A0A0A0BU13"/>
<evidence type="ECO:0000256" key="1">
    <source>
        <dbReference type="SAM" id="MobiDB-lite"/>
    </source>
</evidence>
<accession>A0A0A0BU13</accession>
<gene>
    <name evidence="2" type="ORF">N868_08850</name>
</gene>